<dbReference type="PROSITE" id="PS00654">
    <property type="entry name" value="PRD_1"/>
    <property type="match status" value="1"/>
</dbReference>
<dbReference type="SUPFAM" id="SSF50151">
    <property type="entry name" value="SacY-like RNA-binding domain"/>
    <property type="match status" value="1"/>
</dbReference>
<dbReference type="Pfam" id="PF03123">
    <property type="entry name" value="CAT_RBD"/>
    <property type="match status" value="1"/>
</dbReference>
<evidence type="ECO:0000256" key="4">
    <source>
        <dbReference type="ARBA" id="ARBA00023159"/>
    </source>
</evidence>
<evidence type="ECO:0000256" key="1">
    <source>
        <dbReference type="ARBA" id="ARBA00022737"/>
    </source>
</evidence>
<gene>
    <name evidence="8" type="ORF">CWS01_13385</name>
</gene>
<keyword evidence="9" id="KW-1185">Reference proteome</keyword>
<evidence type="ECO:0000313" key="8">
    <source>
        <dbReference type="EMBL" id="PKG23155.1"/>
    </source>
</evidence>
<dbReference type="NCBIfam" id="NF046042">
    <property type="entry name" value="LicT"/>
    <property type="match status" value="1"/>
</dbReference>
<dbReference type="RefSeq" id="WP_101177707.1">
    <property type="nucleotide sequence ID" value="NZ_PISE01000028.1"/>
</dbReference>
<name>A0A2N0Z0X5_9BACI</name>
<dbReference type="Gene3D" id="1.10.1790.10">
    <property type="entry name" value="PRD domain"/>
    <property type="match status" value="2"/>
</dbReference>
<dbReference type="Gene3D" id="2.30.24.10">
    <property type="entry name" value="CAT RNA-binding domain"/>
    <property type="match status" value="1"/>
</dbReference>
<dbReference type="SUPFAM" id="SSF63520">
    <property type="entry name" value="PTS-regulatory domain, PRD"/>
    <property type="match status" value="2"/>
</dbReference>
<evidence type="ECO:0000256" key="6">
    <source>
        <dbReference type="ARBA" id="ARBA00038510"/>
    </source>
</evidence>
<dbReference type="InterPro" id="IPR001550">
    <property type="entry name" value="Transcrpt_antitermin_CS"/>
</dbReference>
<evidence type="ECO:0000256" key="3">
    <source>
        <dbReference type="ARBA" id="ARBA00023015"/>
    </source>
</evidence>
<dbReference type="Pfam" id="PF00874">
    <property type="entry name" value="PRD"/>
    <property type="match status" value="2"/>
</dbReference>
<dbReference type="PANTHER" id="PTHR30185:SF15">
    <property type="entry name" value="CRYPTIC BETA-GLUCOSIDE BGL OPERON ANTITERMINATOR"/>
    <property type="match status" value="1"/>
</dbReference>
<keyword evidence="1" id="KW-0677">Repeat</keyword>
<evidence type="ECO:0000259" key="7">
    <source>
        <dbReference type="PROSITE" id="PS51372"/>
    </source>
</evidence>
<organism evidence="8 9">
    <name type="scientific">Niallia nealsonii</name>
    <dbReference type="NCBI Taxonomy" id="115979"/>
    <lineage>
        <taxon>Bacteria</taxon>
        <taxon>Bacillati</taxon>
        <taxon>Bacillota</taxon>
        <taxon>Bacilli</taxon>
        <taxon>Bacillales</taxon>
        <taxon>Bacillaceae</taxon>
        <taxon>Niallia</taxon>
    </lineage>
</organism>
<sequence>MKIEKILNNNAVISIKDNQEIIIIRRGIAFNKRVGDDTNEQPLDKIFTLENEDILKKFKTLISDMPIEYMELSERIIAYAKIKLCKKLNNSIYIHLTDHIRSAIERYKKNIPIKNGLLWETKQLYKDEYEIGLEALNMICEQFGVVLPVDEAGFLALHIVNAELNEEMPVVQSVTKVMQEILTIVTYHFKLEFNGGSLAYYRFITHLKFFAQRLVKGNHYNSSTDDDLVLIIKQKYPEAYSCSRKIRKFIENCYTYELTDEEMIYLTIHIDRVFRDNKRL</sequence>
<keyword evidence="2" id="KW-0694">RNA-binding</keyword>
<dbReference type="InterPro" id="IPR050661">
    <property type="entry name" value="BglG_antiterminators"/>
</dbReference>
<comment type="caution">
    <text evidence="8">The sequence shown here is derived from an EMBL/GenBank/DDBJ whole genome shotgun (WGS) entry which is preliminary data.</text>
</comment>
<dbReference type="SMART" id="SM01061">
    <property type="entry name" value="CAT_RBD"/>
    <property type="match status" value="1"/>
</dbReference>
<dbReference type="GO" id="GO:0003723">
    <property type="term" value="F:RNA binding"/>
    <property type="evidence" value="ECO:0007669"/>
    <property type="project" value="UniProtKB-KW"/>
</dbReference>
<comment type="similarity">
    <text evidence="6">Belongs to the transcriptional antiterminator BglG family.</text>
</comment>
<keyword evidence="5" id="KW-0804">Transcription</keyword>
<evidence type="ECO:0000313" key="9">
    <source>
        <dbReference type="Proteomes" id="UP000233375"/>
    </source>
</evidence>
<dbReference type="GO" id="GO:0045893">
    <property type="term" value="P:positive regulation of DNA-templated transcription"/>
    <property type="evidence" value="ECO:0007669"/>
    <property type="project" value="InterPro"/>
</dbReference>
<dbReference type="PROSITE" id="PS51372">
    <property type="entry name" value="PRD_2"/>
    <property type="match status" value="2"/>
</dbReference>
<dbReference type="InterPro" id="IPR004341">
    <property type="entry name" value="CAT_RNA-bd_dom"/>
</dbReference>
<dbReference type="InterPro" id="IPR011608">
    <property type="entry name" value="PRD"/>
</dbReference>
<keyword evidence="4" id="KW-0010">Activator</keyword>
<proteinExistence type="inferred from homology"/>
<reference evidence="8 9" key="1">
    <citation type="journal article" date="2003" name="Int. J. Syst. Evol. Microbiol.">
        <title>Bacillus nealsonii sp. nov., isolated from a spacecraft-assembly facility, whose spores are gamma-radiation resistant.</title>
        <authorList>
            <person name="Venkateswaran K."/>
            <person name="Kempf M."/>
            <person name="Chen F."/>
            <person name="Satomi M."/>
            <person name="Nicholson W."/>
            <person name="Kern R."/>
        </authorList>
    </citation>
    <scope>NUCLEOTIDE SEQUENCE [LARGE SCALE GENOMIC DNA]</scope>
    <source>
        <strain evidence="8 9">FO-92</strain>
    </source>
</reference>
<feature type="domain" description="PRD" evidence="7">
    <location>
        <begin position="64"/>
        <end position="169"/>
    </location>
</feature>
<keyword evidence="3" id="KW-0805">Transcription regulation</keyword>
<dbReference type="Proteomes" id="UP000233375">
    <property type="component" value="Unassembled WGS sequence"/>
</dbReference>
<dbReference type="PANTHER" id="PTHR30185">
    <property type="entry name" value="CRYPTIC BETA-GLUCOSIDE BGL OPERON ANTITERMINATOR"/>
    <property type="match status" value="1"/>
</dbReference>
<feature type="domain" description="PRD" evidence="7">
    <location>
        <begin position="170"/>
        <end position="280"/>
    </location>
</feature>
<evidence type="ECO:0000256" key="5">
    <source>
        <dbReference type="ARBA" id="ARBA00023163"/>
    </source>
</evidence>
<dbReference type="InterPro" id="IPR036650">
    <property type="entry name" value="CAT_RNA-bd_dom_sf"/>
</dbReference>
<dbReference type="AlphaFoldDB" id="A0A2N0Z0X5"/>
<dbReference type="OrthoDB" id="9813552at2"/>
<dbReference type="EMBL" id="PISE01000028">
    <property type="protein sequence ID" value="PKG23155.1"/>
    <property type="molecule type" value="Genomic_DNA"/>
</dbReference>
<accession>A0A2N0Z0X5</accession>
<protein>
    <submittedName>
        <fullName evidence="8">Transcription antiterminator LicT</fullName>
    </submittedName>
</protein>
<evidence type="ECO:0000256" key="2">
    <source>
        <dbReference type="ARBA" id="ARBA00022884"/>
    </source>
</evidence>
<dbReference type="InterPro" id="IPR036634">
    <property type="entry name" value="PRD_sf"/>
</dbReference>